<dbReference type="EMBL" id="CAJNOK010001989">
    <property type="protein sequence ID" value="CAF0839434.1"/>
    <property type="molecule type" value="Genomic_DNA"/>
</dbReference>
<dbReference type="EMBL" id="CAJOBA010001989">
    <property type="protein sequence ID" value="CAF3624329.1"/>
    <property type="molecule type" value="Genomic_DNA"/>
</dbReference>
<comment type="caution">
    <text evidence="2">The sequence shown here is derived from an EMBL/GenBank/DDBJ whole genome shotgun (WGS) entry which is preliminary data.</text>
</comment>
<accession>A0A8S2HCM9</accession>
<protein>
    <submittedName>
        <fullName evidence="2">Uncharacterized protein</fullName>
    </submittedName>
</protein>
<evidence type="ECO:0000313" key="3">
    <source>
        <dbReference type="Proteomes" id="UP000682733"/>
    </source>
</evidence>
<dbReference type="Proteomes" id="UP000677228">
    <property type="component" value="Unassembled WGS sequence"/>
</dbReference>
<organism evidence="2 3">
    <name type="scientific">Didymodactylos carnosus</name>
    <dbReference type="NCBI Taxonomy" id="1234261"/>
    <lineage>
        <taxon>Eukaryota</taxon>
        <taxon>Metazoa</taxon>
        <taxon>Spiralia</taxon>
        <taxon>Gnathifera</taxon>
        <taxon>Rotifera</taxon>
        <taxon>Eurotatoria</taxon>
        <taxon>Bdelloidea</taxon>
        <taxon>Philodinida</taxon>
        <taxon>Philodinidae</taxon>
        <taxon>Didymodactylos</taxon>
    </lineage>
</organism>
<gene>
    <name evidence="1" type="ORF">OVA965_LOCUS6565</name>
    <name evidence="2" type="ORF">TMI583_LOCUS6561</name>
</gene>
<proteinExistence type="predicted"/>
<dbReference type="Proteomes" id="UP000682733">
    <property type="component" value="Unassembled WGS sequence"/>
</dbReference>
<name>A0A8S2HCM9_9BILA</name>
<reference evidence="2" key="1">
    <citation type="submission" date="2021-02" db="EMBL/GenBank/DDBJ databases">
        <authorList>
            <person name="Nowell W R."/>
        </authorList>
    </citation>
    <scope>NUCLEOTIDE SEQUENCE</scope>
</reference>
<evidence type="ECO:0000313" key="2">
    <source>
        <dbReference type="EMBL" id="CAF3624329.1"/>
    </source>
</evidence>
<dbReference type="AlphaFoldDB" id="A0A8S2HCM9"/>
<evidence type="ECO:0000313" key="1">
    <source>
        <dbReference type="EMBL" id="CAF0839434.1"/>
    </source>
</evidence>
<sequence>MPQNSAHLNLPGLRSIFEGAPLTEDQWYVNIEYQADKFHNYITIYTIPYPCNGYTLLSQREQFQLLTTNPSTTTNDLYQRVRILTMRSKGTHHYFSHIHTLQCQQNLNLSSFRNNELLLKLFSSTLNLSTIVDLYLISSIDINSYLLFSKMSCLKILRLTYSVLLKITNNFQHELFIYHFITTKNYILEEESCDDKRLI</sequence>